<keyword evidence="3" id="KW-0687">Ribonucleoprotein</keyword>
<dbReference type="SMART" id="SM01380">
    <property type="entry name" value="Ribosomal_L31e"/>
    <property type="match status" value="1"/>
</dbReference>
<evidence type="ECO:0000313" key="5">
    <source>
        <dbReference type="EMBL" id="KAL0481807.1"/>
    </source>
</evidence>
<dbReference type="GO" id="GO:0003735">
    <property type="term" value="F:structural constituent of ribosome"/>
    <property type="evidence" value="ECO:0007669"/>
    <property type="project" value="InterPro"/>
</dbReference>
<dbReference type="GO" id="GO:0022625">
    <property type="term" value="C:cytosolic large ribosomal subunit"/>
    <property type="evidence" value="ECO:0007669"/>
    <property type="project" value="TreeGrafter"/>
</dbReference>
<feature type="compositionally biased region" description="Basic residues" evidence="4">
    <location>
        <begin position="13"/>
        <end position="26"/>
    </location>
</feature>
<organism evidence="5 6">
    <name type="scientific">Acrasis kona</name>
    <dbReference type="NCBI Taxonomy" id="1008807"/>
    <lineage>
        <taxon>Eukaryota</taxon>
        <taxon>Discoba</taxon>
        <taxon>Heterolobosea</taxon>
        <taxon>Tetramitia</taxon>
        <taxon>Eutetramitia</taxon>
        <taxon>Acrasidae</taxon>
        <taxon>Acrasis</taxon>
    </lineage>
</organism>
<dbReference type="InterPro" id="IPR020052">
    <property type="entry name" value="Ribosomal_eL31_CS"/>
</dbReference>
<dbReference type="EMBL" id="JAOPGA020000795">
    <property type="protein sequence ID" value="KAL0481807.1"/>
    <property type="molecule type" value="Genomic_DNA"/>
</dbReference>
<dbReference type="InterPro" id="IPR000054">
    <property type="entry name" value="Ribosomal_eL31"/>
</dbReference>
<dbReference type="PANTHER" id="PTHR10956">
    <property type="entry name" value="60S RIBOSOMAL PROTEIN L31"/>
    <property type="match status" value="1"/>
</dbReference>
<dbReference type="InterPro" id="IPR023621">
    <property type="entry name" value="Ribosomal_eL31_dom_sf"/>
</dbReference>
<evidence type="ECO:0000256" key="3">
    <source>
        <dbReference type="ARBA" id="ARBA00023274"/>
    </source>
</evidence>
<dbReference type="PROSITE" id="PS01144">
    <property type="entry name" value="RIBOSOMAL_L31E"/>
    <property type="match status" value="1"/>
</dbReference>
<dbReference type="SUPFAM" id="SSF54575">
    <property type="entry name" value="Ribosomal protein L31e"/>
    <property type="match status" value="1"/>
</dbReference>
<evidence type="ECO:0000256" key="1">
    <source>
        <dbReference type="ARBA" id="ARBA00010808"/>
    </source>
</evidence>
<evidence type="ECO:0000256" key="2">
    <source>
        <dbReference type="ARBA" id="ARBA00022980"/>
    </source>
</evidence>
<comment type="similarity">
    <text evidence="1">Belongs to the eukaryotic ribosomal protein eL31 family.</text>
</comment>
<gene>
    <name evidence="5" type="ORF">AKO1_012397</name>
</gene>
<dbReference type="Gene3D" id="3.10.440.10">
    <property type="match status" value="1"/>
</dbReference>
<name>A0AAW2YZR8_9EUKA</name>
<keyword evidence="6" id="KW-1185">Reference proteome</keyword>
<accession>A0AAW2YZR8</accession>
<dbReference type="PANTHER" id="PTHR10956:SF0">
    <property type="entry name" value="60S RIBOSOMAL PROTEIN L31"/>
    <property type="match status" value="1"/>
</dbReference>
<evidence type="ECO:0000256" key="4">
    <source>
        <dbReference type="SAM" id="MobiDB-lite"/>
    </source>
</evidence>
<dbReference type="Proteomes" id="UP001431209">
    <property type="component" value="Unassembled WGS sequence"/>
</dbReference>
<protein>
    <submittedName>
        <fullName evidence="5">Ribosomal protein L31</fullName>
    </submittedName>
</protein>
<reference evidence="5 6" key="1">
    <citation type="submission" date="2024-03" db="EMBL/GenBank/DDBJ databases">
        <title>The Acrasis kona genome and developmental transcriptomes reveal deep origins of eukaryotic multicellular pathways.</title>
        <authorList>
            <person name="Sheikh S."/>
            <person name="Fu C.-J."/>
            <person name="Brown M.W."/>
            <person name="Baldauf S.L."/>
        </authorList>
    </citation>
    <scope>NUCLEOTIDE SEQUENCE [LARGE SCALE GENOMIC DNA]</scope>
    <source>
        <strain evidence="5 6">ATCC MYA-3509</strain>
    </source>
</reference>
<dbReference type="AlphaFoldDB" id="A0AAW2YZR8"/>
<dbReference type="GO" id="GO:0002181">
    <property type="term" value="P:cytoplasmic translation"/>
    <property type="evidence" value="ECO:0007669"/>
    <property type="project" value="TreeGrafter"/>
</dbReference>
<evidence type="ECO:0000313" key="6">
    <source>
        <dbReference type="Proteomes" id="UP001431209"/>
    </source>
</evidence>
<keyword evidence="2 5" id="KW-0689">Ribosomal protein</keyword>
<feature type="compositionally biased region" description="Basic and acidic residues" evidence="4">
    <location>
        <begin position="1"/>
        <end position="12"/>
    </location>
</feature>
<comment type="caution">
    <text evidence="5">The sequence shown here is derived from an EMBL/GenBank/DDBJ whole genome shotgun (WGS) entry which is preliminary data.</text>
</comment>
<proteinExistence type="inferred from homology"/>
<sequence length="154" mass="18021">MPSKAERQAFFKKEKKVRKGVAKPLAKKKAEPLFLKRQKRNPKSAKETGYEVTYNVLKNLRGSLLDYRANRCIREIKRFVRQFTQTSAIVIAPELNQYIWSQGKKNPPRKIRLHLERKPFEDEERAGKYFTHVGFKLVKSFKGLKTSHSVEESA</sequence>
<feature type="region of interest" description="Disordered" evidence="4">
    <location>
        <begin position="1"/>
        <end position="26"/>
    </location>
</feature>
<dbReference type="Pfam" id="PF01198">
    <property type="entry name" value="Ribosomal_L31e"/>
    <property type="match status" value="1"/>
</dbReference>